<reference evidence="3 4" key="1">
    <citation type="submission" date="2014-02" db="EMBL/GenBank/DDBJ databases">
        <authorList>
            <person name="Genoscope - CEA"/>
        </authorList>
    </citation>
    <scope>NUCLEOTIDE SEQUENCE [LARGE SCALE GENOMIC DNA]</scope>
    <source>
        <strain evidence="3 4">PCC 8005</strain>
    </source>
</reference>
<dbReference type="InterPro" id="IPR029016">
    <property type="entry name" value="GAF-like_dom_sf"/>
</dbReference>
<organism evidence="3 4">
    <name type="scientific">Limnospira indica PCC 8005</name>
    <dbReference type="NCBI Taxonomy" id="376219"/>
    <lineage>
        <taxon>Bacteria</taxon>
        <taxon>Bacillati</taxon>
        <taxon>Cyanobacteriota</taxon>
        <taxon>Cyanophyceae</taxon>
        <taxon>Oscillatoriophycideae</taxon>
        <taxon>Oscillatoriales</taxon>
        <taxon>Sirenicapillariaceae</taxon>
        <taxon>Limnospira</taxon>
    </lineage>
</organism>
<name>A0A9P1KEB3_9CYAN</name>
<evidence type="ECO:0000313" key="3">
    <source>
        <dbReference type="EMBL" id="CDM95084.1"/>
    </source>
</evidence>
<dbReference type="PROSITE" id="PS50046">
    <property type="entry name" value="PHYTOCHROME_2"/>
    <property type="match status" value="1"/>
</dbReference>
<dbReference type="Proteomes" id="UP000032946">
    <property type="component" value="Chromosome"/>
</dbReference>
<dbReference type="SUPFAM" id="SSF55781">
    <property type="entry name" value="GAF domain-like"/>
    <property type="match status" value="1"/>
</dbReference>
<feature type="region of interest" description="Disordered" evidence="1">
    <location>
        <begin position="1"/>
        <end position="22"/>
    </location>
</feature>
<dbReference type="InterPro" id="IPR016132">
    <property type="entry name" value="Phyto_chromo_attachment"/>
</dbReference>
<dbReference type="Gene3D" id="3.30.450.40">
    <property type="match status" value="1"/>
</dbReference>
<dbReference type="AlphaFoldDB" id="A0A9P1KEB3"/>
<evidence type="ECO:0000256" key="1">
    <source>
        <dbReference type="SAM" id="MobiDB-lite"/>
    </source>
</evidence>
<evidence type="ECO:0000313" key="4">
    <source>
        <dbReference type="Proteomes" id="UP000032946"/>
    </source>
</evidence>
<dbReference type="Pfam" id="PF01590">
    <property type="entry name" value="GAF"/>
    <property type="match status" value="1"/>
</dbReference>
<keyword evidence="3" id="KW-0418">Kinase</keyword>
<dbReference type="SMART" id="SM00065">
    <property type="entry name" value="GAF"/>
    <property type="match status" value="1"/>
</dbReference>
<dbReference type="InterPro" id="IPR003018">
    <property type="entry name" value="GAF"/>
</dbReference>
<protein>
    <submittedName>
        <fullName evidence="3">Signal transduction histidine kinase:Sensor with GAF domain</fullName>
    </submittedName>
</protein>
<accession>A0A9P1KEB3</accession>
<keyword evidence="3" id="KW-0808">Transferase</keyword>
<feature type="domain" description="Phytochrome chromophore attachment site" evidence="2">
    <location>
        <begin position="35"/>
        <end position="174"/>
    </location>
</feature>
<evidence type="ECO:0000259" key="2">
    <source>
        <dbReference type="PROSITE" id="PS50046"/>
    </source>
</evidence>
<keyword evidence="4" id="KW-1185">Reference proteome</keyword>
<proteinExistence type="predicted"/>
<sequence length="179" mass="20850">MNFPNIFGDSTNSNPNPNSDPRFQQFVERLQQVEDRDRLIQETLNGLRKHLKSDRIVLYYFYKQWRGQVTFESLRYIDYSIYGSTGADDCFNDQYARLYLEGRISAISDIDEADIDSCHRDFLKSIRVKANLAVPVVKNQQLWGLLIAHYCQTSHSWVNAEIETMKQAAKLLSESPFLD</sequence>
<dbReference type="EMBL" id="FO818640">
    <property type="protein sequence ID" value="CDM95084.1"/>
    <property type="molecule type" value="Genomic_DNA"/>
</dbReference>
<feature type="compositionally biased region" description="Low complexity" evidence="1">
    <location>
        <begin position="9"/>
        <end position="21"/>
    </location>
</feature>
<dbReference type="GO" id="GO:0016301">
    <property type="term" value="F:kinase activity"/>
    <property type="evidence" value="ECO:0007669"/>
    <property type="project" value="UniProtKB-KW"/>
</dbReference>
<gene>
    <name evidence="3" type="ORF">ARTHRO_30350</name>
</gene>
<dbReference type="RefSeq" id="WP_006625746.1">
    <property type="nucleotide sequence ID" value="NZ_FO818640.1"/>
</dbReference>